<dbReference type="InterPro" id="IPR032098">
    <property type="entry name" value="Acyltransf_C"/>
</dbReference>
<reference evidence="2" key="1">
    <citation type="submission" date="2016-06" db="UniProtKB">
        <authorList>
            <consortium name="WormBaseParasite"/>
        </authorList>
    </citation>
    <scope>IDENTIFICATION</scope>
</reference>
<evidence type="ECO:0000259" key="1">
    <source>
        <dbReference type="Pfam" id="PF16076"/>
    </source>
</evidence>
<sequence length="108" mass="12972">LDVGYWYALFVIQTNEVLLYVDFTYRISSYSCCINPFCHTGWFKRRHTLHIHLRRIPMSQIPKKSEELRSWLMERFRIKDDTQFLSGVCVKPFFTEVFLCLTPVQSND</sequence>
<accession>A0A183AIX7</accession>
<dbReference type="AlphaFoldDB" id="A0A183AIX7"/>
<protein>
    <submittedName>
        <fullName evidence="2">Acyltransf_C domain-containing protein</fullName>
    </submittedName>
</protein>
<organism evidence="2">
    <name type="scientific">Echinostoma caproni</name>
    <dbReference type="NCBI Taxonomy" id="27848"/>
    <lineage>
        <taxon>Eukaryota</taxon>
        <taxon>Metazoa</taxon>
        <taxon>Spiralia</taxon>
        <taxon>Lophotrochozoa</taxon>
        <taxon>Platyhelminthes</taxon>
        <taxon>Trematoda</taxon>
        <taxon>Digenea</taxon>
        <taxon>Plagiorchiida</taxon>
        <taxon>Echinostomata</taxon>
        <taxon>Echinostomatoidea</taxon>
        <taxon>Echinostomatidae</taxon>
        <taxon>Echinostoma</taxon>
    </lineage>
</organism>
<proteinExistence type="predicted"/>
<dbReference type="Pfam" id="PF16076">
    <property type="entry name" value="Acyltransf_C"/>
    <property type="match status" value="1"/>
</dbReference>
<dbReference type="WBParaSite" id="ECPE_0000692601-mRNA-1">
    <property type="protein sequence ID" value="ECPE_0000692601-mRNA-1"/>
    <property type="gene ID" value="ECPE_0000692601"/>
</dbReference>
<name>A0A183AIX7_9TREM</name>
<evidence type="ECO:0000313" key="2">
    <source>
        <dbReference type="WBParaSite" id="ECPE_0000692601-mRNA-1"/>
    </source>
</evidence>
<feature type="domain" description="Acyltransferase C-terminal" evidence="1">
    <location>
        <begin position="46"/>
        <end position="82"/>
    </location>
</feature>